<feature type="transmembrane region" description="Helical" evidence="1">
    <location>
        <begin position="168"/>
        <end position="188"/>
    </location>
</feature>
<reference evidence="2 3" key="1">
    <citation type="submission" date="2017-06" db="EMBL/GenBank/DDBJ databases">
        <title>Genome sequencing of cyanobaciteial culture collection at National Institute for Environmental Studies (NIES).</title>
        <authorList>
            <person name="Hirose Y."/>
            <person name="Shimura Y."/>
            <person name="Fujisawa T."/>
            <person name="Nakamura Y."/>
            <person name="Kawachi M."/>
        </authorList>
    </citation>
    <scope>NUCLEOTIDE SEQUENCE [LARGE SCALE GENOMIC DNA]</scope>
    <source>
        <strain evidence="2 3">NIES-23</strain>
    </source>
</reference>
<evidence type="ECO:0008006" key="4">
    <source>
        <dbReference type="Google" id="ProtNLM"/>
    </source>
</evidence>
<protein>
    <recommendedName>
        <fullName evidence="4">ABC-2 type transporter</fullName>
    </recommendedName>
</protein>
<sequence length="262" mass="28854">MGRMTMMRTFVIAKNVFQEVVRDRILYIIGFYVLLLAVAIRALPEFAASTEDKMFLDFGLVAMSFISLIIAVFVGTGLINKEIDKRTILLLIAKPVSRGEIVTGKFFGLSSVLAVLVVSMTAIYLLFLQFGNIPHTTPSILIAVLFLCLQLSLMTAVAITFGVFTSSLLAIALTFAVYLVGNITQNIVEFSRLSRNPAMEGISQILYLILPDLSRLDLKNDAVYGLQALPDTIALMGNAVYGFVYIAMLLAIAISLFSRREF</sequence>
<dbReference type="GO" id="GO:0140359">
    <property type="term" value="F:ABC-type transporter activity"/>
    <property type="evidence" value="ECO:0007669"/>
    <property type="project" value="InterPro"/>
</dbReference>
<dbReference type="EMBL" id="AP018216">
    <property type="protein sequence ID" value="BAY68015.1"/>
    <property type="molecule type" value="Genomic_DNA"/>
</dbReference>
<accession>A0A1Z4KGC4</accession>
<keyword evidence="1" id="KW-1133">Transmembrane helix</keyword>
<keyword evidence="1" id="KW-0812">Transmembrane</keyword>
<evidence type="ECO:0000313" key="2">
    <source>
        <dbReference type="EMBL" id="BAY68015.1"/>
    </source>
</evidence>
<dbReference type="AlphaFoldDB" id="A0A1Z4KGC4"/>
<feature type="transmembrane region" description="Helical" evidence="1">
    <location>
        <begin position="25"/>
        <end position="43"/>
    </location>
</feature>
<dbReference type="Proteomes" id="UP000217507">
    <property type="component" value="Chromosome"/>
</dbReference>
<dbReference type="GO" id="GO:0005886">
    <property type="term" value="C:plasma membrane"/>
    <property type="evidence" value="ECO:0007669"/>
    <property type="project" value="UniProtKB-SubCell"/>
</dbReference>
<evidence type="ECO:0000313" key="3">
    <source>
        <dbReference type="Proteomes" id="UP000217507"/>
    </source>
</evidence>
<evidence type="ECO:0000256" key="1">
    <source>
        <dbReference type="SAM" id="Phobius"/>
    </source>
</evidence>
<keyword evidence="1" id="KW-0472">Membrane</keyword>
<feature type="transmembrane region" description="Helical" evidence="1">
    <location>
        <begin position="239"/>
        <end position="257"/>
    </location>
</feature>
<dbReference type="PANTHER" id="PTHR43471:SF10">
    <property type="entry name" value="SLL1107 PROTEIN"/>
    <property type="match status" value="1"/>
</dbReference>
<name>A0A1Z4KGC4_ANAVA</name>
<dbReference type="PANTHER" id="PTHR43471">
    <property type="entry name" value="ABC TRANSPORTER PERMEASE"/>
    <property type="match status" value="1"/>
</dbReference>
<organism evidence="2 3">
    <name type="scientific">Trichormus variabilis NIES-23</name>
    <dbReference type="NCBI Taxonomy" id="1973479"/>
    <lineage>
        <taxon>Bacteria</taxon>
        <taxon>Bacillati</taxon>
        <taxon>Cyanobacteriota</taxon>
        <taxon>Cyanophyceae</taxon>
        <taxon>Nostocales</taxon>
        <taxon>Nostocaceae</taxon>
        <taxon>Trichormus</taxon>
    </lineage>
</organism>
<feature type="transmembrane region" description="Helical" evidence="1">
    <location>
        <begin position="55"/>
        <end position="79"/>
    </location>
</feature>
<dbReference type="Pfam" id="PF12679">
    <property type="entry name" value="ABC2_membrane_2"/>
    <property type="match status" value="1"/>
</dbReference>
<gene>
    <name evidence="2" type="ORF">NIES23_07980</name>
</gene>
<feature type="transmembrane region" description="Helical" evidence="1">
    <location>
        <begin position="139"/>
        <end position="161"/>
    </location>
</feature>
<feature type="transmembrane region" description="Helical" evidence="1">
    <location>
        <begin position="106"/>
        <end position="127"/>
    </location>
</feature>
<proteinExistence type="predicted"/>